<feature type="compositionally biased region" description="Polar residues" evidence="1">
    <location>
        <begin position="655"/>
        <end position="666"/>
    </location>
</feature>
<dbReference type="SUPFAM" id="SSF52540">
    <property type="entry name" value="P-loop containing nucleoside triphosphate hydrolases"/>
    <property type="match status" value="1"/>
</dbReference>
<sequence>MSEPYSTWVDSPRGPIHTGSGDMYVTVGTQLQGVDRSAFRRVADDQLAWLRRVLVTPTGMGDARHKLADTGTVILDGPPGSGRTSAARVLLHEHHQDAGVFHELLPDEEDELSLRDPDLVGGGDRLLLDLSAADVRLWAAARTDLSALRKAVHEQHAHLVVVMPRGNTLDSDLQPYRVEIERPPALEAFRRHLRVHGLSYDQYLRTDPTVTEFLYEQRPMREIATFADLVRRAREAARADDGFAEWCATARRARDDRRKEIAAFVTRLHEGPQRALLITLAMLHGAHADVIHQASRLLLSTLKHPPDEIPLLQRKDLAERLGEISASAGPDGHVRFAELDYDAAIRAHFWNHMPELRQYLGIWTARSVDLNDPHLTQGLRDGLVAKLAGQYLRTGREEGLASLAEDWSTTAPSRARLEAAVHALTCGLNDPAHARSFRQRIYQWCANKQLKGEFAQVLVRVCRDVIASSHPDQALLRLYHLARRERGTAHAAEELCDLVATSGRLRRRLLDRLARSALSPAELRVFLRVCDPVPLIAPYDNARSLVEESGVQNSVIMCWRAVLHGLPRATWQPYAERWLHAATDSEHRGELLLDLIVGAADQCDDKRGATFAELYASARSAESTAPDGAARATATTERLLQKISAAQGIALDDTSPPTESPRGTTP</sequence>
<dbReference type="RefSeq" id="WP_189266694.1">
    <property type="nucleotide sequence ID" value="NZ_BMML01000018.1"/>
</dbReference>
<reference evidence="2" key="2">
    <citation type="submission" date="2020-09" db="EMBL/GenBank/DDBJ databases">
        <authorList>
            <person name="Sun Q."/>
            <person name="Zhou Y."/>
        </authorList>
    </citation>
    <scope>NUCLEOTIDE SEQUENCE</scope>
    <source>
        <strain evidence="2">CGMCC 4.7110</strain>
    </source>
</reference>
<proteinExistence type="predicted"/>
<gene>
    <name evidence="2" type="ORF">GCM10011578_067850</name>
</gene>
<reference evidence="2" key="1">
    <citation type="journal article" date="2014" name="Int. J. Syst. Evol. Microbiol.">
        <title>Complete genome sequence of Corynebacterium casei LMG S-19264T (=DSM 44701T), isolated from a smear-ripened cheese.</title>
        <authorList>
            <consortium name="US DOE Joint Genome Institute (JGI-PGF)"/>
            <person name="Walter F."/>
            <person name="Albersmeier A."/>
            <person name="Kalinowski J."/>
            <person name="Ruckert C."/>
        </authorList>
    </citation>
    <scope>NUCLEOTIDE SEQUENCE</scope>
    <source>
        <strain evidence="2">CGMCC 4.7110</strain>
    </source>
</reference>
<feature type="region of interest" description="Disordered" evidence="1">
    <location>
        <begin position="645"/>
        <end position="666"/>
    </location>
</feature>
<comment type="caution">
    <text evidence="2">The sequence shown here is derived from an EMBL/GenBank/DDBJ whole genome shotgun (WGS) entry which is preliminary data.</text>
</comment>
<dbReference type="InterPro" id="IPR027417">
    <property type="entry name" value="P-loop_NTPase"/>
</dbReference>
<accession>A0A917XIN6</accession>
<evidence type="ECO:0000313" key="3">
    <source>
        <dbReference type="Proteomes" id="UP000653411"/>
    </source>
</evidence>
<evidence type="ECO:0000313" key="2">
    <source>
        <dbReference type="EMBL" id="GGN30587.1"/>
    </source>
</evidence>
<name>A0A917XIN6_9ACTN</name>
<dbReference type="Proteomes" id="UP000653411">
    <property type="component" value="Unassembled WGS sequence"/>
</dbReference>
<dbReference type="EMBL" id="BMML01000018">
    <property type="protein sequence ID" value="GGN30587.1"/>
    <property type="molecule type" value="Genomic_DNA"/>
</dbReference>
<evidence type="ECO:0000256" key="1">
    <source>
        <dbReference type="SAM" id="MobiDB-lite"/>
    </source>
</evidence>
<dbReference type="AlphaFoldDB" id="A0A917XIN6"/>
<keyword evidence="3" id="KW-1185">Reference proteome</keyword>
<organism evidence="2 3">
    <name type="scientific">Streptomyces fuscichromogenes</name>
    <dbReference type="NCBI Taxonomy" id="1324013"/>
    <lineage>
        <taxon>Bacteria</taxon>
        <taxon>Bacillati</taxon>
        <taxon>Actinomycetota</taxon>
        <taxon>Actinomycetes</taxon>
        <taxon>Kitasatosporales</taxon>
        <taxon>Streptomycetaceae</taxon>
        <taxon>Streptomyces</taxon>
    </lineage>
</organism>
<protein>
    <submittedName>
        <fullName evidence="2">Uncharacterized protein</fullName>
    </submittedName>
</protein>